<proteinExistence type="predicted"/>
<accession>A0A2U9AYK6</accession>
<feature type="compositionally biased region" description="Acidic residues" evidence="1">
    <location>
        <begin position="24"/>
        <end position="33"/>
    </location>
</feature>
<name>A0A2U9AYK6_SCOMX</name>
<feature type="region of interest" description="Disordered" evidence="1">
    <location>
        <begin position="1"/>
        <end position="127"/>
    </location>
</feature>
<gene>
    <name evidence="2" type="ORF">SMAX5B_011790</name>
</gene>
<feature type="region of interest" description="Disordered" evidence="1">
    <location>
        <begin position="233"/>
        <end position="274"/>
    </location>
</feature>
<feature type="compositionally biased region" description="Basic and acidic residues" evidence="1">
    <location>
        <begin position="83"/>
        <end position="112"/>
    </location>
</feature>
<reference evidence="2 3" key="1">
    <citation type="submission" date="2017-12" db="EMBL/GenBank/DDBJ databases">
        <title>Integrating genomic resources of turbot (Scophthalmus maximus) in depth evaluation of genetic and physical mapping variation across individuals.</title>
        <authorList>
            <person name="Martinez P."/>
        </authorList>
    </citation>
    <scope>NUCLEOTIDE SEQUENCE [LARGE SCALE GENOMIC DNA]</scope>
</reference>
<keyword evidence="3" id="KW-1185">Reference proteome</keyword>
<organism evidence="2 3">
    <name type="scientific">Scophthalmus maximus</name>
    <name type="common">Turbot</name>
    <name type="synonym">Psetta maxima</name>
    <dbReference type="NCBI Taxonomy" id="52904"/>
    <lineage>
        <taxon>Eukaryota</taxon>
        <taxon>Metazoa</taxon>
        <taxon>Chordata</taxon>
        <taxon>Craniata</taxon>
        <taxon>Vertebrata</taxon>
        <taxon>Euteleostomi</taxon>
        <taxon>Actinopterygii</taxon>
        <taxon>Neopterygii</taxon>
        <taxon>Teleostei</taxon>
        <taxon>Neoteleostei</taxon>
        <taxon>Acanthomorphata</taxon>
        <taxon>Carangaria</taxon>
        <taxon>Pleuronectiformes</taxon>
        <taxon>Pleuronectoidei</taxon>
        <taxon>Scophthalmidae</taxon>
        <taxon>Scophthalmus</taxon>
    </lineage>
</organism>
<evidence type="ECO:0000313" key="3">
    <source>
        <dbReference type="Proteomes" id="UP000246464"/>
    </source>
</evidence>
<dbReference type="AlphaFoldDB" id="A0A2U9AYK6"/>
<dbReference type="Proteomes" id="UP000246464">
    <property type="component" value="Chromosome 1"/>
</dbReference>
<dbReference type="EMBL" id="CP026243">
    <property type="protein sequence ID" value="AWO96772.1"/>
    <property type="molecule type" value="Genomic_DNA"/>
</dbReference>
<evidence type="ECO:0000313" key="2">
    <source>
        <dbReference type="EMBL" id="AWO96772.1"/>
    </source>
</evidence>
<protein>
    <submittedName>
        <fullName evidence="2">Uncharacterized protein</fullName>
    </submittedName>
</protein>
<evidence type="ECO:0000256" key="1">
    <source>
        <dbReference type="SAM" id="MobiDB-lite"/>
    </source>
</evidence>
<sequence>MTVPANVTAPTGNKNPPRKPLTENDSEDTSEETSTERFDTNGFTEAKVPGNKGAESKDAVKDLGSNEVMISKAVVDNAPSQRKTAEDKGSERPMDMSRRLDQDHGSRVRTDLNSEEGTTVDTRDGNLSGRQVFRSSVHLQRKAEAMTGLNAMLTPGHSREMQDWDSLEQNNGRLAVVGNSRHTDYDDIYTSGYRLFLSTHIVSYSKVNRQHKHFMLTIMRIPPSLSLVVTRKAEHRNSDEDGQGNVRGDNGNYRPNAYEVTGTTICEKSQDEED</sequence>